<comment type="caution">
    <text evidence="2">The sequence shown here is derived from an EMBL/GenBank/DDBJ whole genome shotgun (WGS) entry which is preliminary data.</text>
</comment>
<dbReference type="OrthoDB" id="4336046at2"/>
<dbReference type="Proteomes" id="UP000316184">
    <property type="component" value="Unassembled WGS sequence"/>
</dbReference>
<feature type="transmembrane region" description="Helical" evidence="1">
    <location>
        <begin position="135"/>
        <end position="157"/>
    </location>
</feature>
<dbReference type="AlphaFoldDB" id="A0A561U5N9"/>
<sequence>MTLLAVERMKLFSTRSPWWCMILALALPIGFTALIAAYSDGIALSTTQFGHQFGLMVTLVLAALAITTEYRFGTIRATFQAVPNRTAVLLAKTGVVGVLALIIGEVGAFGSWGISKLLHPESAELAITTAEQWRQVAGVGPVFALSAVLAVGVGMLLRQTAGAVTLLLLWSLLVESLVALIPEIGPDLQQWMPFVMADHFLSGGGSMAIEMPLGPWGALAYFAAVTVGVWVIGLVVTHRRDA</sequence>
<name>A0A561U5N9_9PSEU</name>
<proteinExistence type="predicted"/>
<protein>
    <submittedName>
        <fullName evidence="2">ABC-2 type transport system permease protein</fullName>
    </submittedName>
</protein>
<evidence type="ECO:0000313" key="2">
    <source>
        <dbReference type="EMBL" id="TWF94680.1"/>
    </source>
</evidence>
<dbReference type="EMBL" id="VIWX01000003">
    <property type="protein sequence ID" value="TWF94680.1"/>
    <property type="molecule type" value="Genomic_DNA"/>
</dbReference>
<accession>A0A561U5N9</accession>
<feature type="transmembrane region" description="Helical" evidence="1">
    <location>
        <begin position="89"/>
        <end position="115"/>
    </location>
</feature>
<evidence type="ECO:0000256" key="1">
    <source>
        <dbReference type="SAM" id="Phobius"/>
    </source>
</evidence>
<keyword evidence="3" id="KW-1185">Reference proteome</keyword>
<dbReference type="RefSeq" id="WP_145740811.1">
    <property type="nucleotide sequence ID" value="NZ_VIWX01000003.1"/>
</dbReference>
<keyword evidence="1" id="KW-0812">Transmembrane</keyword>
<feature type="transmembrane region" description="Helical" evidence="1">
    <location>
        <begin position="49"/>
        <end position="68"/>
    </location>
</feature>
<feature type="transmembrane region" description="Helical" evidence="1">
    <location>
        <begin position="216"/>
        <end position="236"/>
    </location>
</feature>
<feature type="transmembrane region" description="Helical" evidence="1">
    <location>
        <begin position="164"/>
        <end position="182"/>
    </location>
</feature>
<feature type="transmembrane region" description="Helical" evidence="1">
    <location>
        <begin position="18"/>
        <end position="37"/>
    </location>
</feature>
<reference evidence="2 3" key="1">
    <citation type="submission" date="2019-06" db="EMBL/GenBank/DDBJ databases">
        <title>Sequencing the genomes of 1000 actinobacteria strains.</title>
        <authorList>
            <person name="Klenk H.-P."/>
        </authorList>
    </citation>
    <scope>NUCLEOTIDE SEQUENCE [LARGE SCALE GENOMIC DNA]</scope>
    <source>
        <strain evidence="2 3">DSM 46699</strain>
    </source>
</reference>
<evidence type="ECO:0000313" key="3">
    <source>
        <dbReference type="Proteomes" id="UP000316184"/>
    </source>
</evidence>
<keyword evidence="1" id="KW-0472">Membrane</keyword>
<keyword evidence="1" id="KW-1133">Transmembrane helix</keyword>
<gene>
    <name evidence="2" type="ORF">FHU35_13396</name>
</gene>
<organism evidence="2 3">
    <name type="scientific">Saccharopolyspora dendranthemae</name>
    <dbReference type="NCBI Taxonomy" id="1181886"/>
    <lineage>
        <taxon>Bacteria</taxon>
        <taxon>Bacillati</taxon>
        <taxon>Actinomycetota</taxon>
        <taxon>Actinomycetes</taxon>
        <taxon>Pseudonocardiales</taxon>
        <taxon>Pseudonocardiaceae</taxon>
        <taxon>Saccharopolyspora</taxon>
    </lineage>
</organism>